<dbReference type="AlphaFoldDB" id="R7QAP9"/>
<accession>R7QAP9</accession>
<sequence>MALLKTAKKNGSKSAVAYLTAIERPATQYSKVPGEYQQDLDRVLSSNGSIAVTVENQAFLGGLGSGMLKQCGVPQNGALRAEMQKFVLTIVNGSIMGSNYSDRNLGKVWGSAARQQANLASGIHVGRQIPCKTAAAVSVRLIKALKASTRGADGGLSPFVHSCSPKFDQRRCQCLADNGRAVMPDIHQQFYRRDLIKSIINRNPLIGLQIAMACQISNY</sequence>
<gene>
    <name evidence="1" type="ORF">CHC_T00002906001</name>
</gene>
<dbReference type="Proteomes" id="UP000012073">
    <property type="component" value="Unassembled WGS sequence"/>
</dbReference>
<reference evidence="2" key="1">
    <citation type="journal article" date="2013" name="Proc. Natl. Acad. Sci. U.S.A.">
        <title>Genome structure and metabolic features in the red seaweed Chondrus crispus shed light on evolution of the Archaeplastida.</title>
        <authorList>
            <person name="Collen J."/>
            <person name="Porcel B."/>
            <person name="Carre W."/>
            <person name="Ball S.G."/>
            <person name="Chaparro C."/>
            <person name="Tonon T."/>
            <person name="Barbeyron T."/>
            <person name="Michel G."/>
            <person name="Noel B."/>
            <person name="Valentin K."/>
            <person name="Elias M."/>
            <person name="Artiguenave F."/>
            <person name="Arun A."/>
            <person name="Aury J.M."/>
            <person name="Barbosa-Neto J.F."/>
            <person name="Bothwell J.H."/>
            <person name="Bouget F.Y."/>
            <person name="Brillet L."/>
            <person name="Cabello-Hurtado F."/>
            <person name="Capella-Gutierrez S."/>
            <person name="Charrier B."/>
            <person name="Cladiere L."/>
            <person name="Cock J.M."/>
            <person name="Coelho S.M."/>
            <person name="Colleoni C."/>
            <person name="Czjzek M."/>
            <person name="Da Silva C."/>
            <person name="Delage L."/>
            <person name="Denoeud F."/>
            <person name="Deschamps P."/>
            <person name="Dittami S.M."/>
            <person name="Gabaldon T."/>
            <person name="Gachon C.M."/>
            <person name="Groisillier A."/>
            <person name="Herve C."/>
            <person name="Jabbari K."/>
            <person name="Katinka M."/>
            <person name="Kloareg B."/>
            <person name="Kowalczyk N."/>
            <person name="Labadie K."/>
            <person name="Leblanc C."/>
            <person name="Lopez P.J."/>
            <person name="McLachlan D.H."/>
            <person name="Meslet-Cladiere L."/>
            <person name="Moustafa A."/>
            <person name="Nehr Z."/>
            <person name="Nyvall Collen P."/>
            <person name="Panaud O."/>
            <person name="Partensky F."/>
            <person name="Poulain J."/>
            <person name="Rensing S.A."/>
            <person name="Rousvoal S."/>
            <person name="Samson G."/>
            <person name="Symeonidi A."/>
            <person name="Weissenbach J."/>
            <person name="Zambounis A."/>
            <person name="Wincker P."/>
            <person name="Boyen C."/>
        </authorList>
    </citation>
    <scope>NUCLEOTIDE SEQUENCE [LARGE SCALE GENOMIC DNA]</scope>
    <source>
        <strain evidence="2">cv. Stackhouse</strain>
    </source>
</reference>
<evidence type="ECO:0000313" key="2">
    <source>
        <dbReference type="Proteomes" id="UP000012073"/>
    </source>
</evidence>
<evidence type="ECO:0000313" key="1">
    <source>
        <dbReference type="EMBL" id="CDF34471.1"/>
    </source>
</evidence>
<dbReference type="EMBL" id="HG001694">
    <property type="protein sequence ID" value="CDF34471.1"/>
    <property type="molecule type" value="Genomic_DNA"/>
</dbReference>
<protein>
    <submittedName>
        <fullName evidence="1">Uncharacterized protein</fullName>
    </submittedName>
</protein>
<organism evidence="1 2">
    <name type="scientific">Chondrus crispus</name>
    <name type="common">Carrageen Irish moss</name>
    <name type="synonym">Polymorpha crispa</name>
    <dbReference type="NCBI Taxonomy" id="2769"/>
    <lineage>
        <taxon>Eukaryota</taxon>
        <taxon>Rhodophyta</taxon>
        <taxon>Florideophyceae</taxon>
        <taxon>Rhodymeniophycidae</taxon>
        <taxon>Gigartinales</taxon>
        <taxon>Gigartinaceae</taxon>
        <taxon>Chondrus</taxon>
    </lineage>
</organism>
<proteinExistence type="predicted"/>
<keyword evidence="2" id="KW-1185">Reference proteome</keyword>
<dbReference type="GeneID" id="17322003"/>
<dbReference type="KEGG" id="ccp:CHC_T00002906001"/>
<dbReference type="RefSeq" id="XP_005714290.1">
    <property type="nucleotide sequence ID" value="XM_005714233.1"/>
</dbReference>
<name>R7QAP9_CHOCR</name>
<dbReference type="Gramene" id="CDF34471">
    <property type="protein sequence ID" value="CDF34471"/>
    <property type="gene ID" value="CHC_T00002906001"/>
</dbReference>